<dbReference type="Gene3D" id="1.50.10.100">
    <property type="entry name" value="Chondroitin AC/alginate lyase"/>
    <property type="match status" value="1"/>
</dbReference>
<dbReference type="GO" id="GO:0016829">
    <property type="term" value="F:lyase activity"/>
    <property type="evidence" value="ECO:0007669"/>
    <property type="project" value="UniProtKB-KW"/>
</dbReference>
<dbReference type="Gene3D" id="2.70.98.70">
    <property type="match status" value="1"/>
</dbReference>
<accession>A0A7X0ETJ8</accession>
<protein>
    <recommendedName>
        <fullName evidence="9">Heparin-sulfate lyase N-terminal domain-containing protein</fullName>
    </recommendedName>
</protein>
<keyword evidence="4" id="KW-0456">Lyase</keyword>
<evidence type="ECO:0000256" key="3">
    <source>
        <dbReference type="ARBA" id="ARBA00022764"/>
    </source>
</evidence>
<dbReference type="InterPro" id="IPR008929">
    <property type="entry name" value="Chondroitin_lyas"/>
</dbReference>
<comment type="subcellular location">
    <subcellularLocation>
        <location evidence="1">Periplasm</location>
    </subcellularLocation>
</comment>
<dbReference type="RefSeq" id="WP_185081971.1">
    <property type="nucleotide sequence ID" value="NZ_JACHJB010000001.1"/>
</dbReference>
<dbReference type="PANTHER" id="PTHR39210:SF1">
    <property type="entry name" value="HEPARIN-SULFATE LYASE"/>
    <property type="match status" value="1"/>
</dbReference>
<dbReference type="InterPro" id="IPR012480">
    <property type="entry name" value="Hepar_II_III_C"/>
</dbReference>
<feature type="domain" description="Heparinase II/III-like C-terminal" evidence="5">
    <location>
        <begin position="282"/>
        <end position="420"/>
    </location>
</feature>
<organism evidence="7 8">
    <name type="scientific">Nonomuraea muscovyensis</name>
    <dbReference type="NCBI Taxonomy" id="1124761"/>
    <lineage>
        <taxon>Bacteria</taxon>
        <taxon>Bacillati</taxon>
        <taxon>Actinomycetota</taxon>
        <taxon>Actinomycetes</taxon>
        <taxon>Streptosporangiales</taxon>
        <taxon>Streptosporangiaceae</taxon>
        <taxon>Nonomuraea</taxon>
    </lineage>
</organism>
<evidence type="ECO:0000313" key="8">
    <source>
        <dbReference type="Proteomes" id="UP000583800"/>
    </source>
</evidence>
<dbReference type="AlphaFoldDB" id="A0A7X0ETJ8"/>
<evidence type="ECO:0000313" key="7">
    <source>
        <dbReference type="EMBL" id="MBB6343742.1"/>
    </source>
</evidence>
<proteinExistence type="predicted"/>
<evidence type="ECO:0000256" key="2">
    <source>
        <dbReference type="ARBA" id="ARBA00022729"/>
    </source>
</evidence>
<dbReference type="GO" id="GO:0042597">
    <property type="term" value="C:periplasmic space"/>
    <property type="evidence" value="ECO:0007669"/>
    <property type="project" value="UniProtKB-SubCell"/>
</dbReference>
<evidence type="ECO:0000256" key="4">
    <source>
        <dbReference type="ARBA" id="ARBA00023239"/>
    </source>
</evidence>
<dbReference type="SUPFAM" id="SSF48230">
    <property type="entry name" value="Chondroitin AC/alginate lyase"/>
    <property type="match status" value="1"/>
</dbReference>
<keyword evidence="3" id="KW-0574">Periplasm</keyword>
<comment type="caution">
    <text evidence="7">The sequence shown here is derived from an EMBL/GenBank/DDBJ whole genome shotgun (WGS) entry which is preliminary data.</text>
</comment>
<gene>
    <name evidence="7" type="ORF">FHU36_000251</name>
</gene>
<dbReference type="Pfam" id="PF07940">
    <property type="entry name" value="Hepar_II_III_C"/>
    <property type="match status" value="1"/>
</dbReference>
<dbReference type="Proteomes" id="UP000583800">
    <property type="component" value="Unassembled WGS sequence"/>
</dbReference>
<evidence type="ECO:0008006" key="9">
    <source>
        <dbReference type="Google" id="ProtNLM"/>
    </source>
</evidence>
<name>A0A7X0ETJ8_9ACTN</name>
<dbReference type="InterPro" id="IPR031680">
    <property type="entry name" value="Hepar_II_III_N"/>
</dbReference>
<keyword evidence="8" id="KW-1185">Reference proteome</keyword>
<sequence length="513" mass="57710">MSVEKPPHVHPTRMRHIPSEEIPAGRAWRRRTPVPAALPAEGADELLGIEVDFLDKGHGRSRLYGFHYLRWMTPLVTAYAETGDQRYADAWDRLFRQWYASRDLVEGDWPGLDVVWYSLGVYARAMYVTHALAVLGEAVSEECRLEMMKTVLGGARWAAEEHDEFRHGNWQFATVCELLHTARIFADFPESAQWASVALARIGEHLDNDVRADGGHHERSPGYHNMCLEALERAAAVEPSLAGHPRYLAMREWLAALTTSGGWVPHLQDSGIVWSPDVGLSSVNLEASGYAVFRRESFHTVINYGPYVGHELEPHSHHAALDFVISGYGRPLAWEAGGPPSYDDPGYHSWYQATRAHNTVVVPGLEYVEDRRAACDLYTLDDDISVFAGHHYGYPQRHDRKIVFVHDGPYWIVVDRIDTDAVWQLHGLAPWVEHNGGYLGANLFVLPLVPPDEVVLGNGPARIPDPVTRTAPFGEIHSLGLRRRDGRFTVGLFPFLDEPPTIPDGWMVHADRR</sequence>
<dbReference type="EMBL" id="JACHJB010000001">
    <property type="protein sequence ID" value="MBB6343742.1"/>
    <property type="molecule type" value="Genomic_DNA"/>
</dbReference>
<dbReference type="PANTHER" id="PTHR39210">
    <property type="entry name" value="HEPARIN-SULFATE LYASE"/>
    <property type="match status" value="1"/>
</dbReference>
<evidence type="ECO:0000259" key="5">
    <source>
        <dbReference type="Pfam" id="PF07940"/>
    </source>
</evidence>
<feature type="domain" description="Heparin-sulfate lyase N-terminal" evidence="6">
    <location>
        <begin position="67"/>
        <end position="234"/>
    </location>
</feature>
<evidence type="ECO:0000259" key="6">
    <source>
        <dbReference type="Pfam" id="PF16889"/>
    </source>
</evidence>
<dbReference type="Pfam" id="PF16889">
    <property type="entry name" value="Hepar_II_III_N"/>
    <property type="match status" value="1"/>
</dbReference>
<reference evidence="7 8" key="1">
    <citation type="submission" date="2020-08" db="EMBL/GenBank/DDBJ databases">
        <title>Sequencing the genomes of 1000 actinobacteria strains.</title>
        <authorList>
            <person name="Klenk H.-P."/>
        </authorList>
    </citation>
    <scope>NUCLEOTIDE SEQUENCE [LARGE SCALE GENOMIC DNA]</scope>
    <source>
        <strain evidence="7 8">DSM 45913</strain>
    </source>
</reference>
<evidence type="ECO:0000256" key="1">
    <source>
        <dbReference type="ARBA" id="ARBA00004418"/>
    </source>
</evidence>
<keyword evidence="2" id="KW-0732">Signal</keyword>